<keyword evidence="9 16" id="KW-1133">Transmembrane helix</keyword>
<dbReference type="GO" id="GO:0042277">
    <property type="term" value="F:peptide binding"/>
    <property type="evidence" value="ECO:0007669"/>
    <property type="project" value="TreeGrafter"/>
</dbReference>
<protein>
    <recommendedName>
        <fullName evidence="16">Aminopeptidase</fullName>
        <ecNumber evidence="16">3.4.11.-</ecNumber>
    </recommendedName>
</protein>
<dbReference type="InterPro" id="IPR042097">
    <property type="entry name" value="Aminopeptidase_N-like_N_sf"/>
</dbReference>
<dbReference type="GO" id="GO:0006508">
    <property type="term" value="P:proteolysis"/>
    <property type="evidence" value="ECO:0007669"/>
    <property type="project" value="UniProtKB-KW"/>
</dbReference>
<evidence type="ECO:0000256" key="5">
    <source>
        <dbReference type="ARBA" id="ARBA00022723"/>
    </source>
</evidence>
<feature type="binding site" evidence="14">
    <location>
        <position position="427"/>
    </location>
    <ligand>
        <name>Zn(2+)</name>
        <dbReference type="ChEBI" id="CHEBI:29105"/>
        <note>catalytic</note>
    </ligand>
</feature>
<sequence length="995" mass="114707">MADETKHGSFTEDVRKYSNQKRYSAEEVASGDDTSTRKGKGIFCSPLMIFFTTVTVCILIAAAALMTYYIPIALEPTPTKAPIEDPTIPLMRGRLPTTVVPRLYQLTLRPFLYDDDVADSKLGKRFTFDGQVTVRVECIEPTDEITLHSKSITLHKSPIVRSVSTLDKTTDIFESLKTVEEYAFMVIKLKEMMNPHQEYSIDMEYSGILGDDEAGFYPSMYLDPSNNTRYIATTQMEGPYARRVLPCFDEPSFKATYEVHLEHRNDMSALANGLELETVKINDRWSKTKFTTVYFMPTYLLAFIVHDYSNISVTNDNGCLIRIWCPSHQIEYAPYALNVSNLVQTYFDTYLDYQYPLAKQDHIAIQDFGAGAMENWGLITYQDKYLLYELESVRETFYSLIITHELAHMWFGDLVTMEWWNDLWLNEGFATYMEHIGMDLVHPEFRTPETFYTDTITRGLSSDSLGTLHAVRAPVFANDEHISSQFSRISYQKGGSLLWMLEHLLTLDVFNAGVKNYLKERAYKNANAEYLWRQLTAADKGKGDNDIKKIMDTWTLQRGYPLITLTRSTDGKEIVATQKIFLQLDATLEKEEFGNLGYKWWVPLTYMYASGRPNQYDDPLRFWLDPSDEKTTFQLPSSTPADDWYLANVKMTGYYRVNYDEINWNRLMAQAELDTEAFSEENKLGLLYDSENLAKAEVISMDIYKSFAKSFENKTLETRRALLRTSSYFDKMLAGRSHDIKRRSLGNHSPVKAYMKQLADPLYMESGWDEHFVPDLPSGKHGNSQFDITATACRYGHDHCVSKSTTLFKEYMGDPQHNTIPKNFRKIVYCNGIRFGGDSEWNFANGMLQTSGDTWERSRWISALTCSVDHSRLQRYLQSMFDPSFSRNDAALMLVGVAENPDGYEVAWDFVRNNWEEVRRMFKRNHQMLSDVLEEITSHFKTNEQLQELLDFGKDSDLGSLKTAYESAVVSTKVNIRWVANKAADMERWIASRVQ</sequence>
<dbReference type="CDD" id="cd09601">
    <property type="entry name" value="M1_APN-Q_like"/>
    <property type="match status" value="1"/>
</dbReference>
<dbReference type="Pfam" id="PF17900">
    <property type="entry name" value="Peptidase_M1_N"/>
    <property type="match status" value="1"/>
</dbReference>
<feature type="binding site" evidence="14">
    <location>
        <position position="408"/>
    </location>
    <ligand>
        <name>Zn(2+)</name>
        <dbReference type="ChEBI" id="CHEBI:29105"/>
        <note>catalytic</note>
    </ligand>
</feature>
<dbReference type="RefSeq" id="XP_038058009.1">
    <property type="nucleotide sequence ID" value="XM_038202081.1"/>
</dbReference>
<evidence type="ECO:0000256" key="12">
    <source>
        <dbReference type="ARBA" id="ARBA00023180"/>
    </source>
</evidence>
<dbReference type="FunFam" id="1.10.390.10:FF:000016">
    <property type="entry name" value="Glutamyl aminopeptidase"/>
    <property type="match status" value="1"/>
</dbReference>
<accession>A0A914A335</accession>
<comment type="cofactor">
    <cofactor evidence="14 16">
        <name>Zn(2+)</name>
        <dbReference type="ChEBI" id="CHEBI:29105"/>
    </cofactor>
    <text evidence="14 16">Binds 1 zinc ion per subunit.</text>
</comment>
<comment type="subcellular location">
    <subcellularLocation>
        <location evidence="1">Membrane</location>
        <topology evidence="1">Single-pass type II membrane protein</topology>
    </subcellularLocation>
</comment>
<feature type="active site" description="Proton acceptor" evidence="13">
    <location>
        <position position="405"/>
    </location>
</feature>
<keyword evidence="16" id="KW-0031">Aminopeptidase</keyword>
<keyword evidence="21" id="KW-1185">Reference proteome</keyword>
<dbReference type="InterPro" id="IPR027268">
    <property type="entry name" value="Peptidase_M4/M1_CTD_sf"/>
</dbReference>
<dbReference type="FunFam" id="2.60.40.1730:FF:000012">
    <property type="entry name" value="Aminopeptidase N"/>
    <property type="match status" value="1"/>
</dbReference>
<evidence type="ECO:0000256" key="10">
    <source>
        <dbReference type="ARBA" id="ARBA00023049"/>
    </source>
</evidence>
<feature type="site" description="Transition state stabilizer" evidence="15">
    <location>
        <position position="491"/>
    </location>
</feature>
<dbReference type="GO" id="GO:0043171">
    <property type="term" value="P:peptide catabolic process"/>
    <property type="evidence" value="ECO:0007669"/>
    <property type="project" value="TreeGrafter"/>
</dbReference>
<evidence type="ECO:0000256" key="9">
    <source>
        <dbReference type="ARBA" id="ARBA00022989"/>
    </source>
</evidence>
<feature type="domain" description="ERAP1-like C-terminal" evidence="18">
    <location>
        <begin position="644"/>
        <end position="964"/>
    </location>
</feature>
<dbReference type="GO" id="GO:0005737">
    <property type="term" value="C:cytoplasm"/>
    <property type="evidence" value="ECO:0007669"/>
    <property type="project" value="TreeGrafter"/>
</dbReference>
<dbReference type="OMA" id="ATHYDIP"/>
<dbReference type="AlphaFoldDB" id="A0A914A335"/>
<dbReference type="InterPro" id="IPR024571">
    <property type="entry name" value="ERAP1-like_C_dom"/>
</dbReference>
<reference evidence="20" key="1">
    <citation type="submission" date="2022-11" db="UniProtKB">
        <authorList>
            <consortium name="EnsemblMetazoa"/>
        </authorList>
    </citation>
    <scope>IDENTIFICATION</scope>
</reference>
<dbReference type="EnsemblMetazoa" id="XM_038202081.1">
    <property type="protein sequence ID" value="XP_038058009.1"/>
    <property type="gene ID" value="LOC119729502"/>
</dbReference>
<dbReference type="SUPFAM" id="SSF55486">
    <property type="entry name" value="Metalloproteases ('zincins'), catalytic domain"/>
    <property type="match status" value="1"/>
</dbReference>
<keyword evidence="6 16" id="KW-0378">Hydrolase</keyword>
<dbReference type="PRINTS" id="PR00756">
    <property type="entry name" value="ALADIPTASE"/>
</dbReference>
<dbReference type="InterPro" id="IPR050344">
    <property type="entry name" value="Peptidase_M1_aminopeptidases"/>
</dbReference>
<evidence type="ECO:0000256" key="4">
    <source>
        <dbReference type="ARBA" id="ARBA00022692"/>
    </source>
</evidence>
<dbReference type="GO" id="GO:0070006">
    <property type="term" value="F:metalloaminopeptidase activity"/>
    <property type="evidence" value="ECO:0007669"/>
    <property type="project" value="TreeGrafter"/>
</dbReference>
<proteinExistence type="inferred from homology"/>
<keyword evidence="5 14" id="KW-0479">Metal-binding</keyword>
<evidence type="ECO:0000256" key="16">
    <source>
        <dbReference type="RuleBase" id="RU364040"/>
    </source>
</evidence>
<keyword evidence="7 14" id="KW-0862">Zinc</keyword>
<feature type="transmembrane region" description="Helical" evidence="16">
    <location>
        <begin position="47"/>
        <end position="70"/>
    </location>
</feature>
<dbReference type="PANTHER" id="PTHR11533">
    <property type="entry name" value="PROTEASE M1 ZINC METALLOPROTEASE"/>
    <property type="match status" value="1"/>
</dbReference>
<dbReference type="InterPro" id="IPR001930">
    <property type="entry name" value="Peptidase_M1"/>
</dbReference>
<keyword evidence="11 16" id="KW-0472">Membrane</keyword>
<evidence type="ECO:0000256" key="11">
    <source>
        <dbReference type="ARBA" id="ARBA00023136"/>
    </source>
</evidence>
<dbReference type="GeneID" id="119729502"/>
<evidence type="ECO:0000313" key="20">
    <source>
        <dbReference type="EnsemblMetazoa" id="XP_038058009.1"/>
    </source>
</evidence>
<dbReference type="Proteomes" id="UP000887568">
    <property type="component" value="Unplaced"/>
</dbReference>
<dbReference type="EC" id="3.4.11.-" evidence="16"/>
<dbReference type="SUPFAM" id="SSF63737">
    <property type="entry name" value="Leukotriene A4 hydrolase N-terminal domain"/>
    <property type="match status" value="1"/>
</dbReference>
<dbReference type="Gene3D" id="1.25.50.20">
    <property type="match status" value="1"/>
</dbReference>
<evidence type="ECO:0000256" key="3">
    <source>
        <dbReference type="ARBA" id="ARBA00022670"/>
    </source>
</evidence>
<dbReference type="PANTHER" id="PTHR11533:SF301">
    <property type="entry name" value="AMINOPEPTIDASE"/>
    <property type="match status" value="1"/>
</dbReference>
<dbReference type="FunFam" id="2.60.40.1910:FF:000006">
    <property type="entry name" value="Aminopeptidase"/>
    <property type="match status" value="1"/>
</dbReference>
<evidence type="ECO:0000259" key="19">
    <source>
        <dbReference type="Pfam" id="PF17900"/>
    </source>
</evidence>
<keyword evidence="4 16" id="KW-0812">Transmembrane</keyword>
<dbReference type="GO" id="GO:0005615">
    <property type="term" value="C:extracellular space"/>
    <property type="evidence" value="ECO:0007669"/>
    <property type="project" value="TreeGrafter"/>
</dbReference>
<dbReference type="EnsemblMetazoa" id="XM_038202080.1">
    <property type="protein sequence ID" value="XP_038058008.1"/>
    <property type="gene ID" value="LOC119729502"/>
</dbReference>
<organism evidence="20 21">
    <name type="scientific">Patiria miniata</name>
    <name type="common">Bat star</name>
    <name type="synonym">Asterina miniata</name>
    <dbReference type="NCBI Taxonomy" id="46514"/>
    <lineage>
        <taxon>Eukaryota</taxon>
        <taxon>Metazoa</taxon>
        <taxon>Echinodermata</taxon>
        <taxon>Eleutherozoa</taxon>
        <taxon>Asterozoa</taxon>
        <taxon>Asteroidea</taxon>
        <taxon>Valvatacea</taxon>
        <taxon>Valvatida</taxon>
        <taxon>Asterinidae</taxon>
        <taxon>Patiria</taxon>
    </lineage>
</organism>
<evidence type="ECO:0000256" key="8">
    <source>
        <dbReference type="ARBA" id="ARBA00022968"/>
    </source>
</evidence>
<dbReference type="Pfam" id="PF11838">
    <property type="entry name" value="ERAP1_C"/>
    <property type="match status" value="1"/>
</dbReference>
<evidence type="ECO:0000256" key="13">
    <source>
        <dbReference type="PIRSR" id="PIRSR634016-1"/>
    </source>
</evidence>
<dbReference type="InterPro" id="IPR014782">
    <property type="entry name" value="Peptidase_M1_dom"/>
</dbReference>
<name>A0A914A335_PATMI</name>
<dbReference type="OrthoDB" id="275509at2759"/>
<evidence type="ECO:0000256" key="2">
    <source>
        <dbReference type="ARBA" id="ARBA00010136"/>
    </source>
</evidence>
<dbReference type="GO" id="GO:0016020">
    <property type="term" value="C:membrane"/>
    <property type="evidence" value="ECO:0007669"/>
    <property type="project" value="UniProtKB-SubCell"/>
</dbReference>
<dbReference type="Gene3D" id="1.10.390.10">
    <property type="entry name" value="Neutral Protease Domain 2"/>
    <property type="match status" value="1"/>
</dbReference>
<dbReference type="RefSeq" id="XP_038058008.1">
    <property type="nucleotide sequence ID" value="XM_038202080.1"/>
</dbReference>
<dbReference type="Gene3D" id="2.60.40.1730">
    <property type="entry name" value="tricorn interacting facor f3 domain"/>
    <property type="match status" value="1"/>
</dbReference>
<evidence type="ECO:0000259" key="17">
    <source>
        <dbReference type="Pfam" id="PF01433"/>
    </source>
</evidence>
<evidence type="ECO:0000256" key="15">
    <source>
        <dbReference type="PIRSR" id="PIRSR634016-4"/>
    </source>
</evidence>
<evidence type="ECO:0000256" key="6">
    <source>
        <dbReference type="ARBA" id="ARBA00022801"/>
    </source>
</evidence>
<dbReference type="Pfam" id="PF01433">
    <property type="entry name" value="Peptidase_M1"/>
    <property type="match status" value="1"/>
</dbReference>
<feature type="domain" description="Peptidase M1 membrane alanine aminopeptidase" evidence="17">
    <location>
        <begin position="335"/>
        <end position="554"/>
    </location>
</feature>
<dbReference type="GO" id="GO:0008270">
    <property type="term" value="F:zinc ion binding"/>
    <property type="evidence" value="ECO:0007669"/>
    <property type="project" value="UniProtKB-UniRule"/>
</dbReference>
<keyword evidence="8" id="KW-0735">Signal-anchor</keyword>
<keyword evidence="10 16" id="KW-0482">Metalloprotease</keyword>
<evidence type="ECO:0000256" key="14">
    <source>
        <dbReference type="PIRSR" id="PIRSR634016-3"/>
    </source>
</evidence>
<evidence type="ECO:0000313" key="21">
    <source>
        <dbReference type="Proteomes" id="UP000887568"/>
    </source>
</evidence>
<comment type="similarity">
    <text evidence="2 16">Belongs to the peptidase M1 family.</text>
</comment>
<feature type="binding site" evidence="14">
    <location>
        <position position="404"/>
    </location>
    <ligand>
        <name>Zn(2+)</name>
        <dbReference type="ChEBI" id="CHEBI:29105"/>
        <note>catalytic</note>
    </ligand>
</feature>
<dbReference type="InterPro" id="IPR045357">
    <property type="entry name" value="Aminopeptidase_N-like_N"/>
</dbReference>
<evidence type="ECO:0000259" key="18">
    <source>
        <dbReference type="Pfam" id="PF11838"/>
    </source>
</evidence>
<dbReference type="Gene3D" id="2.60.40.1910">
    <property type="match status" value="1"/>
</dbReference>
<keyword evidence="12" id="KW-0325">Glycoprotein</keyword>
<evidence type="ECO:0000256" key="1">
    <source>
        <dbReference type="ARBA" id="ARBA00004606"/>
    </source>
</evidence>
<evidence type="ECO:0000256" key="7">
    <source>
        <dbReference type="ARBA" id="ARBA00022833"/>
    </source>
</evidence>
<dbReference type="InterPro" id="IPR034016">
    <property type="entry name" value="M1_APN-typ"/>
</dbReference>
<keyword evidence="3 16" id="KW-0645">Protease</keyword>
<feature type="domain" description="Aminopeptidase N-like N-terminal" evidence="19">
    <location>
        <begin position="101"/>
        <end position="300"/>
    </location>
</feature>